<evidence type="ECO:0000256" key="1">
    <source>
        <dbReference type="SAM" id="MobiDB-lite"/>
    </source>
</evidence>
<dbReference type="EMBL" id="KZ345449">
    <property type="protein sequence ID" value="PIO73481.1"/>
    <property type="molecule type" value="Genomic_DNA"/>
</dbReference>
<organism evidence="2 3">
    <name type="scientific">Teladorsagia circumcincta</name>
    <name type="common">Brown stomach worm</name>
    <name type="synonym">Ostertagia circumcincta</name>
    <dbReference type="NCBI Taxonomy" id="45464"/>
    <lineage>
        <taxon>Eukaryota</taxon>
        <taxon>Metazoa</taxon>
        <taxon>Ecdysozoa</taxon>
        <taxon>Nematoda</taxon>
        <taxon>Chromadorea</taxon>
        <taxon>Rhabditida</taxon>
        <taxon>Rhabditina</taxon>
        <taxon>Rhabditomorpha</taxon>
        <taxon>Strongyloidea</taxon>
        <taxon>Trichostrongylidae</taxon>
        <taxon>Teladorsagia</taxon>
    </lineage>
</organism>
<evidence type="ECO:0000313" key="3">
    <source>
        <dbReference type="Proteomes" id="UP000230423"/>
    </source>
</evidence>
<proteinExistence type="predicted"/>
<sequence>MQLGKLTLGPFTGDITKFHRFWSAFELAGEAQVVLQDLDPDECNYHELVAALKSRYDRPYKTRATLHRQLQQLPVARNNGQDLRSTWFRVSGILHGLRRYEDFRTVLPILDLSPVRDRSSHHTRRASPYPRRYQTSGSDAEADIVQ</sequence>
<reference evidence="2 3" key="1">
    <citation type="submission" date="2015-09" db="EMBL/GenBank/DDBJ databases">
        <title>Draft genome of the parasitic nematode Teladorsagia circumcincta isolate WARC Sus (inbred).</title>
        <authorList>
            <person name="Mitreva M."/>
        </authorList>
    </citation>
    <scope>NUCLEOTIDE SEQUENCE [LARGE SCALE GENOMIC DNA]</scope>
    <source>
        <strain evidence="2 3">S</strain>
    </source>
</reference>
<evidence type="ECO:0000313" key="2">
    <source>
        <dbReference type="EMBL" id="PIO73481.1"/>
    </source>
</evidence>
<protein>
    <submittedName>
        <fullName evidence="2">Uncharacterized protein</fullName>
    </submittedName>
</protein>
<feature type="region of interest" description="Disordered" evidence="1">
    <location>
        <begin position="117"/>
        <end position="146"/>
    </location>
</feature>
<dbReference type="InterPro" id="IPR005312">
    <property type="entry name" value="DUF1759"/>
</dbReference>
<dbReference type="Pfam" id="PF03564">
    <property type="entry name" value="DUF1759"/>
    <property type="match status" value="1"/>
</dbReference>
<accession>A0A2G9UT98</accession>
<dbReference type="Proteomes" id="UP000230423">
    <property type="component" value="Unassembled WGS sequence"/>
</dbReference>
<keyword evidence="3" id="KW-1185">Reference proteome</keyword>
<dbReference type="OrthoDB" id="5865523at2759"/>
<name>A0A2G9UT98_TELCI</name>
<gene>
    <name evidence="2" type="ORF">TELCIR_04548</name>
</gene>
<dbReference type="AlphaFoldDB" id="A0A2G9UT98"/>